<evidence type="ECO:0000313" key="11">
    <source>
        <dbReference type="Proteomes" id="UP001148018"/>
    </source>
</evidence>
<proteinExistence type="predicted"/>
<evidence type="ECO:0000256" key="8">
    <source>
        <dbReference type="SAM" id="MobiDB-lite"/>
    </source>
</evidence>
<keyword evidence="3" id="KW-0547">Nucleotide-binding</keyword>
<evidence type="ECO:0000256" key="2">
    <source>
        <dbReference type="ARBA" id="ARBA00022737"/>
    </source>
</evidence>
<dbReference type="EC" id="3.6.4.13" evidence="1"/>
<dbReference type="Gene3D" id="2.60.40.790">
    <property type="match status" value="1"/>
</dbReference>
<keyword evidence="4" id="KW-0378">Hydrolase</keyword>
<dbReference type="InterPro" id="IPR008978">
    <property type="entry name" value="HSP20-like_chaperone"/>
</dbReference>
<evidence type="ECO:0000256" key="1">
    <source>
        <dbReference type="ARBA" id="ARBA00012552"/>
    </source>
</evidence>
<sequence length="210" mass="23625">MVKVRHVPGLKTLINEHDVRRLVLDTGKGTGNPEHLELLKDLCQGGGATRHTDTNHIFGPSGSLDEQLKDQQNPGPESQGNSPPDSQPTRLHPQVRWYQTLDRVVLTVQLVNPEGQRCDFYPDRVVYSGTVAGRRYRADLGLSGTVVAELCSWTLKSNQPVLLLIKEPTGLWKRLLRQKHHLVKYDLDHQEEDDEEEATHTGLTFTEDIG</sequence>
<dbReference type="InterPro" id="IPR007052">
    <property type="entry name" value="CS_dom"/>
</dbReference>
<name>A0A9Q0D2Y7_9TELE</name>
<dbReference type="Proteomes" id="UP001148018">
    <property type="component" value="Unassembled WGS sequence"/>
</dbReference>
<evidence type="ECO:0000256" key="4">
    <source>
        <dbReference type="ARBA" id="ARBA00022801"/>
    </source>
</evidence>
<keyword evidence="5" id="KW-0347">Helicase</keyword>
<reference evidence="10" key="1">
    <citation type="submission" date="2022-07" db="EMBL/GenBank/DDBJ databases">
        <title>Chromosome-level genome of Muraenolepis orangiensis.</title>
        <authorList>
            <person name="Kim J."/>
        </authorList>
    </citation>
    <scope>NUCLEOTIDE SEQUENCE</scope>
    <source>
        <strain evidence="10">KU_S4_2022</strain>
        <tissue evidence="10">Muscle</tissue>
    </source>
</reference>
<organism evidence="10 11">
    <name type="scientific">Muraenolepis orangiensis</name>
    <name type="common">Patagonian moray cod</name>
    <dbReference type="NCBI Taxonomy" id="630683"/>
    <lineage>
        <taxon>Eukaryota</taxon>
        <taxon>Metazoa</taxon>
        <taxon>Chordata</taxon>
        <taxon>Craniata</taxon>
        <taxon>Vertebrata</taxon>
        <taxon>Euteleostomi</taxon>
        <taxon>Actinopterygii</taxon>
        <taxon>Neopterygii</taxon>
        <taxon>Teleostei</taxon>
        <taxon>Neoteleostei</taxon>
        <taxon>Acanthomorphata</taxon>
        <taxon>Zeiogadaria</taxon>
        <taxon>Gadariae</taxon>
        <taxon>Gadiformes</taxon>
        <taxon>Muraenolepidoidei</taxon>
        <taxon>Muraenolepididae</taxon>
        <taxon>Muraenolepis</taxon>
    </lineage>
</organism>
<accession>A0A9Q0D2Y7</accession>
<feature type="domain" description="CS" evidence="9">
    <location>
        <begin position="90"/>
        <end position="176"/>
    </location>
</feature>
<keyword evidence="2" id="KW-0677">Repeat</keyword>
<evidence type="ECO:0000256" key="6">
    <source>
        <dbReference type="ARBA" id="ARBA00022840"/>
    </source>
</evidence>
<feature type="region of interest" description="Disordered" evidence="8">
    <location>
        <begin position="50"/>
        <end position="90"/>
    </location>
</feature>
<comment type="caution">
    <text evidence="10">The sequence shown here is derived from an EMBL/GenBank/DDBJ whole genome shotgun (WGS) entry which is preliminary data.</text>
</comment>
<comment type="catalytic activity">
    <reaction evidence="7">
        <text>ATP + H2O = ADP + phosphate + H(+)</text>
        <dbReference type="Rhea" id="RHEA:13065"/>
        <dbReference type="ChEBI" id="CHEBI:15377"/>
        <dbReference type="ChEBI" id="CHEBI:15378"/>
        <dbReference type="ChEBI" id="CHEBI:30616"/>
        <dbReference type="ChEBI" id="CHEBI:43474"/>
        <dbReference type="ChEBI" id="CHEBI:456216"/>
        <dbReference type="EC" id="3.6.4.13"/>
    </reaction>
</comment>
<dbReference type="SUPFAM" id="SSF49764">
    <property type="entry name" value="HSP20-like chaperones"/>
    <property type="match status" value="1"/>
</dbReference>
<protein>
    <recommendedName>
        <fullName evidence="1">RNA helicase</fullName>
        <ecNumber evidence="1">3.6.4.13</ecNumber>
    </recommendedName>
</protein>
<evidence type="ECO:0000256" key="5">
    <source>
        <dbReference type="ARBA" id="ARBA00022806"/>
    </source>
</evidence>
<feature type="compositionally biased region" description="Polar residues" evidence="8">
    <location>
        <begin position="70"/>
        <end position="89"/>
    </location>
</feature>
<dbReference type="Pfam" id="PF04969">
    <property type="entry name" value="CS"/>
    <property type="match status" value="1"/>
</dbReference>
<dbReference type="CDD" id="cd06463">
    <property type="entry name" value="p23_like"/>
    <property type="match status" value="1"/>
</dbReference>
<dbReference type="OrthoDB" id="8961053at2759"/>
<feature type="region of interest" description="Disordered" evidence="8">
    <location>
        <begin position="191"/>
        <end position="210"/>
    </location>
</feature>
<dbReference type="GO" id="GO:0003724">
    <property type="term" value="F:RNA helicase activity"/>
    <property type="evidence" value="ECO:0007669"/>
    <property type="project" value="UniProtKB-EC"/>
</dbReference>
<dbReference type="GO" id="GO:0016787">
    <property type="term" value="F:hydrolase activity"/>
    <property type="evidence" value="ECO:0007669"/>
    <property type="project" value="UniProtKB-KW"/>
</dbReference>
<evidence type="ECO:0000256" key="7">
    <source>
        <dbReference type="ARBA" id="ARBA00047984"/>
    </source>
</evidence>
<dbReference type="GO" id="GO:0005524">
    <property type="term" value="F:ATP binding"/>
    <property type="evidence" value="ECO:0007669"/>
    <property type="project" value="UniProtKB-KW"/>
</dbReference>
<dbReference type="PANTHER" id="PTHR22655:SF2">
    <property type="entry name" value="ATP-DEPENDENT RNA HELICASE TDRD12-RELATED"/>
    <property type="match status" value="1"/>
</dbReference>
<dbReference type="EMBL" id="JANIIK010007701">
    <property type="protein sequence ID" value="KAJ3580695.1"/>
    <property type="molecule type" value="Genomic_DNA"/>
</dbReference>
<dbReference type="GO" id="GO:0042078">
    <property type="term" value="P:germ-line stem cell division"/>
    <property type="evidence" value="ECO:0007669"/>
    <property type="project" value="TreeGrafter"/>
</dbReference>
<dbReference type="PANTHER" id="PTHR22655">
    <property type="entry name" value="ATP-DEPENDENT RNA HELICASE TDRD12-RELATED"/>
    <property type="match status" value="1"/>
</dbReference>
<evidence type="ECO:0000256" key="3">
    <source>
        <dbReference type="ARBA" id="ARBA00022741"/>
    </source>
</evidence>
<keyword evidence="6" id="KW-0067">ATP-binding</keyword>
<gene>
    <name evidence="10" type="ORF">NHX12_034250</name>
</gene>
<keyword evidence="11" id="KW-1185">Reference proteome</keyword>
<dbReference type="AlphaFoldDB" id="A0A9Q0D2Y7"/>
<dbReference type="PROSITE" id="PS51203">
    <property type="entry name" value="CS"/>
    <property type="match status" value="1"/>
</dbReference>
<evidence type="ECO:0000259" key="9">
    <source>
        <dbReference type="PROSITE" id="PS51203"/>
    </source>
</evidence>
<evidence type="ECO:0000313" key="10">
    <source>
        <dbReference type="EMBL" id="KAJ3580695.1"/>
    </source>
</evidence>